<reference evidence="1" key="2">
    <citation type="journal article" date="2015" name="Data Brief">
        <title>Shoot transcriptome of the giant reed, Arundo donax.</title>
        <authorList>
            <person name="Barrero R.A."/>
            <person name="Guerrero F.D."/>
            <person name="Moolhuijzen P."/>
            <person name="Goolsby J.A."/>
            <person name="Tidwell J."/>
            <person name="Bellgard S.E."/>
            <person name="Bellgard M.I."/>
        </authorList>
    </citation>
    <scope>NUCLEOTIDE SEQUENCE</scope>
    <source>
        <tissue evidence="1">Shoot tissue taken approximately 20 cm above the soil surface</tissue>
    </source>
</reference>
<reference evidence="1" key="1">
    <citation type="submission" date="2014-09" db="EMBL/GenBank/DDBJ databases">
        <authorList>
            <person name="Magalhaes I.L.F."/>
            <person name="Oliveira U."/>
            <person name="Santos F.R."/>
            <person name="Vidigal T.H.D.A."/>
            <person name="Brescovit A.D."/>
            <person name="Santos A.J."/>
        </authorList>
    </citation>
    <scope>NUCLEOTIDE SEQUENCE</scope>
    <source>
        <tissue evidence="1">Shoot tissue taken approximately 20 cm above the soil surface</tissue>
    </source>
</reference>
<proteinExistence type="predicted"/>
<dbReference type="EMBL" id="GBRH01245513">
    <property type="protein sequence ID" value="JAD52382.1"/>
    <property type="molecule type" value="Transcribed_RNA"/>
</dbReference>
<accession>A0A0A9AZ67</accession>
<name>A0A0A9AZ67_ARUDO</name>
<organism evidence="1">
    <name type="scientific">Arundo donax</name>
    <name type="common">Giant reed</name>
    <name type="synonym">Donax arundinaceus</name>
    <dbReference type="NCBI Taxonomy" id="35708"/>
    <lineage>
        <taxon>Eukaryota</taxon>
        <taxon>Viridiplantae</taxon>
        <taxon>Streptophyta</taxon>
        <taxon>Embryophyta</taxon>
        <taxon>Tracheophyta</taxon>
        <taxon>Spermatophyta</taxon>
        <taxon>Magnoliopsida</taxon>
        <taxon>Liliopsida</taxon>
        <taxon>Poales</taxon>
        <taxon>Poaceae</taxon>
        <taxon>PACMAD clade</taxon>
        <taxon>Arundinoideae</taxon>
        <taxon>Arundineae</taxon>
        <taxon>Arundo</taxon>
    </lineage>
</organism>
<evidence type="ECO:0000313" key="1">
    <source>
        <dbReference type="EMBL" id="JAD52382.1"/>
    </source>
</evidence>
<protein>
    <submittedName>
        <fullName evidence="1">Uncharacterized protein</fullName>
    </submittedName>
</protein>
<sequence>MAFVNMGSYASAVSSRATYYRFQLDAIFVRY</sequence>
<dbReference type="AlphaFoldDB" id="A0A0A9AZ67"/>